<dbReference type="RefSeq" id="WP_039681070.1">
    <property type="nucleotide sequence ID" value="NZ_JWHR01000134.1"/>
</dbReference>
<dbReference type="AlphaFoldDB" id="A0A0B3VTG8"/>
<organism evidence="1 2">
    <name type="scientific">Terrisporobacter othiniensis</name>
    <dbReference type="NCBI Taxonomy" id="1577792"/>
    <lineage>
        <taxon>Bacteria</taxon>
        <taxon>Bacillati</taxon>
        <taxon>Bacillota</taxon>
        <taxon>Clostridia</taxon>
        <taxon>Peptostreptococcales</taxon>
        <taxon>Peptostreptococcaceae</taxon>
        <taxon>Terrisporobacter</taxon>
    </lineage>
</organism>
<dbReference type="GO" id="GO:0016301">
    <property type="term" value="F:kinase activity"/>
    <property type="evidence" value="ECO:0007669"/>
    <property type="project" value="UniProtKB-KW"/>
</dbReference>
<dbReference type="OrthoDB" id="1754517at2"/>
<dbReference type="EMBL" id="JWHR01000134">
    <property type="protein sequence ID" value="KHS55909.1"/>
    <property type="molecule type" value="Genomic_DNA"/>
</dbReference>
<keyword evidence="2" id="KW-1185">Reference proteome</keyword>
<evidence type="ECO:0000313" key="2">
    <source>
        <dbReference type="Proteomes" id="UP000031189"/>
    </source>
</evidence>
<dbReference type="STRING" id="1577792.QX51_16860"/>
<evidence type="ECO:0000313" key="1">
    <source>
        <dbReference type="EMBL" id="KHS55909.1"/>
    </source>
</evidence>
<protein>
    <submittedName>
        <fullName evidence="1">Kinase</fullName>
    </submittedName>
</protein>
<reference evidence="1 2" key="1">
    <citation type="submission" date="2014-12" db="EMBL/GenBank/DDBJ databases">
        <title>Draft genome sequence of Terrisporobacter sp. 08-306576, isolated from the blood culture of a bacteremia patient.</title>
        <authorList>
            <person name="Lund L.C."/>
            <person name="Sydenham T.V."/>
            <person name="Hogh S.V."/>
            <person name="Skov M.N."/>
            <person name="Kemp M."/>
            <person name="Justesen U.S."/>
        </authorList>
    </citation>
    <scope>NUCLEOTIDE SEQUENCE [LARGE SCALE GENOMIC DNA]</scope>
    <source>
        <strain evidence="1 2">08-306576</strain>
    </source>
</reference>
<comment type="caution">
    <text evidence="1">The sequence shown here is derived from an EMBL/GenBank/DDBJ whole genome shotgun (WGS) entry which is preliminary data.</text>
</comment>
<name>A0A0B3VTG8_9FIRM</name>
<dbReference type="Proteomes" id="UP000031189">
    <property type="component" value="Unassembled WGS sequence"/>
</dbReference>
<accession>A0A0B3VTG8</accession>
<sequence length="289" mass="33915">MITFDINGAIIKFDDKRDKYNTIRRNFKNYGDESCKRFMDYCLDSITNTRHISEKHLEYGQNLINEVIRKGVETLVGYNIITIDFNLFKEIYCNKYLDFERLFHNVTRDLSNSRNKKNNIKIFDIKPVILNLCEYLFEDCFSIHLAVLDALIENGVTEVNSYIDKKSIRQSNALFNNYKDGFISKLDGCKVVQKIIMSNPYRKEVYEFLIKEDGDFSGEIESLASYLGFDLKEYKGFLMDMYIKELMDKGVGNIEMAKEKVKKYAKYIGCKNDSIFITRIDAIYIFENA</sequence>
<proteinExistence type="predicted"/>
<keyword evidence="1" id="KW-0418">Kinase</keyword>
<keyword evidence="1" id="KW-0808">Transferase</keyword>
<gene>
    <name evidence="1" type="ORF">QX51_16860</name>
</gene>